<evidence type="ECO:0000256" key="6">
    <source>
        <dbReference type="ARBA" id="ARBA00023002"/>
    </source>
</evidence>
<protein>
    <submittedName>
        <fullName evidence="8">NAD(P)H-dependent oxidoreductase</fullName>
    </submittedName>
</protein>
<dbReference type="PANTHER" id="PTHR43673:SF2">
    <property type="entry name" value="NITROREDUCTASE"/>
    <property type="match status" value="1"/>
</dbReference>
<dbReference type="InterPro" id="IPR033878">
    <property type="entry name" value="NfsB-like"/>
</dbReference>
<proteinExistence type="inferred from homology"/>
<keyword evidence="6" id="KW-0560">Oxidoreductase</keyword>
<feature type="domain" description="Nitroreductase" evidence="7">
    <location>
        <begin position="8"/>
        <end position="184"/>
    </location>
</feature>
<keyword evidence="4" id="KW-0288">FMN</keyword>
<name>A0ABN6LAN0_9BACT</name>
<evidence type="ECO:0000313" key="8">
    <source>
        <dbReference type="EMBL" id="BDC99976.1"/>
    </source>
</evidence>
<evidence type="ECO:0000259" key="7">
    <source>
        <dbReference type="Pfam" id="PF00881"/>
    </source>
</evidence>
<evidence type="ECO:0000256" key="4">
    <source>
        <dbReference type="ARBA" id="ARBA00022643"/>
    </source>
</evidence>
<dbReference type="SUPFAM" id="SSF55469">
    <property type="entry name" value="FMN-dependent nitroreductase-like"/>
    <property type="match status" value="1"/>
</dbReference>
<dbReference type="InterPro" id="IPR029479">
    <property type="entry name" value="Nitroreductase"/>
</dbReference>
<dbReference type="RefSeq" id="WP_332920111.1">
    <property type="nucleotide sequence ID" value="NZ_AP025292.1"/>
</dbReference>
<keyword evidence="5" id="KW-0521">NADP</keyword>
<dbReference type="Gene3D" id="3.40.109.10">
    <property type="entry name" value="NADH Oxidase"/>
    <property type="match status" value="1"/>
</dbReference>
<evidence type="ECO:0000313" key="9">
    <source>
        <dbReference type="Proteomes" id="UP001354989"/>
    </source>
</evidence>
<dbReference type="PANTHER" id="PTHR43673">
    <property type="entry name" value="NAD(P)H NITROREDUCTASE YDGI-RELATED"/>
    <property type="match status" value="1"/>
</dbReference>
<gene>
    <name evidence="8" type="ORF">PEPS_22570</name>
</gene>
<accession>A0ABN6LAN0</accession>
<evidence type="ECO:0000256" key="2">
    <source>
        <dbReference type="ARBA" id="ARBA00007118"/>
    </source>
</evidence>
<organism evidence="8 9">
    <name type="scientific">Persicobacter psychrovividus</name>
    <dbReference type="NCBI Taxonomy" id="387638"/>
    <lineage>
        <taxon>Bacteria</taxon>
        <taxon>Pseudomonadati</taxon>
        <taxon>Bacteroidota</taxon>
        <taxon>Cytophagia</taxon>
        <taxon>Cytophagales</taxon>
        <taxon>Persicobacteraceae</taxon>
        <taxon>Persicobacter</taxon>
    </lineage>
</organism>
<dbReference type="Pfam" id="PF00881">
    <property type="entry name" value="Nitroreductase"/>
    <property type="match status" value="1"/>
</dbReference>
<reference evidence="8 9" key="1">
    <citation type="submission" date="2021-12" db="EMBL/GenBank/DDBJ databases">
        <title>Genome sequencing of bacteria with rrn-lacking chromosome and rrn-plasmid.</title>
        <authorList>
            <person name="Anda M."/>
            <person name="Iwasaki W."/>
        </authorList>
    </citation>
    <scope>NUCLEOTIDE SEQUENCE [LARGE SCALE GENOMIC DNA]</scope>
    <source>
        <strain evidence="8 9">NBRC 101262</strain>
    </source>
</reference>
<dbReference type="EMBL" id="AP025292">
    <property type="protein sequence ID" value="BDC99976.1"/>
    <property type="molecule type" value="Genomic_DNA"/>
</dbReference>
<dbReference type="Proteomes" id="UP001354989">
    <property type="component" value="Chromosome"/>
</dbReference>
<comment type="cofactor">
    <cofactor evidence="1">
        <name>FMN</name>
        <dbReference type="ChEBI" id="CHEBI:58210"/>
    </cofactor>
</comment>
<dbReference type="CDD" id="cd02149">
    <property type="entry name" value="NfsB-like"/>
    <property type="match status" value="1"/>
</dbReference>
<evidence type="ECO:0000256" key="3">
    <source>
        <dbReference type="ARBA" id="ARBA00022630"/>
    </source>
</evidence>
<evidence type="ECO:0000256" key="1">
    <source>
        <dbReference type="ARBA" id="ARBA00001917"/>
    </source>
</evidence>
<evidence type="ECO:0000256" key="5">
    <source>
        <dbReference type="ARBA" id="ARBA00022857"/>
    </source>
</evidence>
<sequence length="209" mass="23487">MDILDQLQWRYATKKFDSARKLEESQLRRILEGVRWSASSLGLQAWKIVVVETESLREEIKTHSWNQSQVTDASHLLILCRQEEVEATDVEEMVDLMANTRSVSTDSLTGYANMIHGYLKGLSAEQQAVWLDHQVYLALGNLLTVCAAEGVDACPIEGFAPAEIDRILDLPAEGLRSTVMCPIGFRDESDELAQQAKVRKPLSTIIIRK</sequence>
<keyword evidence="9" id="KW-1185">Reference proteome</keyword>
<dbReference type="InterPro" id="IPR000415">
    <property type="entry name" value="Nitroreductase-like"/>
</dbReference>
<comment type="similarity">
    <text evidence="2">Belongs to the nitroreductase family.</text>
</comment>
<keyword evidence="3" id="KW-0285">Flavoprotein</keyword>